<dbReference type="Pfam" id="PF00096">
    <property type="entry name" value="zf-C2H2"/>
    <property type="match status" value="6"/>
</dbReference>
<feature type="domain" description="C2H2-type" evidence="8">
    <location>
        <begin position="363"/>
        <end position="384"/>
    </location>
</feature>
<feature type="domain" description="C2H2-type" evidence="8">
    <location>
        <begin position="307"/>
        <end position="327"/>
    </location>
</feature>
<dbReference type="AlphaFoldDB" id="A0A9P0D5M0"/>
<dbReference type="FunFam" id="3.30.160.60:FF:002343">
    <property type="entry name" value="Zinc finger protein 33A"/>
    <property type="match status" value="1"/>
</dbReference>
<dbReference type="EMBL" id="OV651818">
    <property type="protein sequence ID" value="CAH1112404.1"/>
    <property type="molecule type" value="Genomic_DNA"/>
</dbReference>
<dbReference type="SMART" id="SM00355">
    <property type="entry name" value="ZnF_C2H2"/>
    <property type="match status" value="10"/>
</dbReference>
<dbReference type="InterPro" id="IPR036236">
    <property type="entry name" value="Znf_C2H2_sf"/>
</dbReference>
<keyword evidence="4" id="KW-0863">Zinc-finger</keyword>
<feature type="domain" description="C2H2-type" evidence="8">
    <location>
        <begin position="428"/>
        <end position="449"/>
    </location>
</feature>
<evidence type="ECO:0000256" key="7">
    <source>
        <dbReference type="ARBA" id="ARBA00023242"/>
    </source>
</evidence>
<dbReference type="OrthoDB" id="6077919at2759"/>
<evidence type="ECO:0000259" key="8">
    <source>
        <dbReference type="PROSITE" id="PS00028"/>
    </source>
</evidence>
<keyword evidence="7" id="KW-0539">Nucleus</keyword>
<feature type="domain" description="C2H2-type" evidence="8">
    <location>
        <begin position="191"/>
        <end position="212"/>
    </location>
</feature>
<evidence type="ECO:0000313" key="10">
    <source>
        <dbReference type="Proteomes" id="UP001153636"/>
    </source>
</evidence>
<dbReference type="Gene3D" id="3.40.1800.20">
    <property type="match status" value="1"/>
</dbReference>
<dbReference type="GO" id="GO:0006357">
    <property type="term" value="P:regulation of transcription by RNA polymerase II"/>
    <property type="evidence" value="ECO:0007669"/>
    <property type="project" value="TreeGrafter"/>
</dbReference>
<dbReference type="PANTHER" id="PTHR24390">
    <property type="entry name" value="ZINC FINGER PROTEIN"/>
    <property type="match status" value="1"/>
</dbReference>
<dbReference type="FunFam" id="3.30.160.60:FF:000446">
    <property type="entry name" value="Zinc finger protein"/>
    <property type="match status" value="1"/>
</dbReference>
<dbReference type="Pfam" id="PF12874">
    <property type="entry name" value="zf-met"/>
    <property type="match status" value="1"/>
</dbReference>
<comment type="subcellular location">
    <subcellularLocation>
        <location evidence="1">Nucleus</location>
    </subcellularLocation>
</comment>
<evidence type="ECO:0000256" key="2">
    <source>
        <dbReference type="ARBA" id="ARBA00022723"/>
    </source>
</evidence>
<dbReference type="PANTHER" id="PTHR24390:SF159">
    <property type="entry name" value="GROWTH FACTOR INDEPENDENT 1 TRANSCRIPTIONAL REPRESSOR"/>
    <property type="match status" value="1"/>
</dbReference>
<evidence type="ECO:0000256" key="5">
    <source>
        <dbReference type="ARBA" id="ARBA00022833"/>
    </source>
</evidence>
<dbReference type="GO" id="GO:0003700">
    <property type="term" value="F:DNA-binding transcription factor activity"/>
    <property type="evidence" value="ECO:0007669"/>
    <property type="project" value="TreeGrafter"/>
</dbReference>
<dbReference type="SUPFAM" id="SSF57667">
    <property type="entry name" value="beta-beta-alpha zinc fingers"/>
    <property type="match status" value="5"/>
</dbReference>
<dbReference type="Pfam" id="PF13912">
    <property type="entry name" value="zf-C2H2_6"/>
    <property type="match status" value="2"/>
</dbReference>
<gene>
    <name evidence="9" type="ORF">PSYICH_LOCUS12177</name>
</gene>
<evidence type="ECO:0000256" key="3">
    <source>
        <dbReference type="ARBA" id="ARBA00022737"/>
    </source>
</evidence>
<dbReference type="Proteomes" id="UP001153636">
    <property type="component" value="Chromosome 6"/>
</dbReference>
<evidence type="ECO:0000313" key="9">
    <source>
        <dbReference type="EMBL" id="CAH1112404.1"/>
    </source>
</evidence>
<dbReference type="SMART" id="SM00868">
    <property type="entry name" value="zf-AD"/>
    <property type="match status" value="1"/>
</dbReference>
<dbReference type="SUPFAM" id="SSF57716">
    <property type="entry name" value="Glucocorticoid receptor-like (DNA-binding domain)"/>
    <property type="match status" value="1"/>
</dbReference>
<accession>A0A9P0D5M0</accession>
<feature type="domain" description="C2H2-type" evidence="8">
    <location>
        <begin position="220"/>
        <end position="240"/>
    </location>
</feature>
<dbReference type="FunFam" id="3.30.160.60:FF:000145">
    <property type="entry name" value="Zinc finger protein 574"/>
    <property type="match status" value="1"/>
</dbReference>
<dbReference type="PROSITE" id="PS00028">
    <property type="entry name" value="ZINC_FINGER_C2H2_1"/>
    <property type="match status" value="8"/>
</dbReference>
<dbReference type="GO" id="GO:0008270">
    <property type="term" value="F:zinc ion binding"/>
    <property type="evidence" value="ECO:0007669"/>
    <property type="project" value="UniProtKB-KW"/>
</dbReference>
<dbReference type="InterPro" id="IPR013087">
    <property type="entry name" value="Znf_C2H2_type"/>
</dbReference>
<name>A0A9P0D5M0_9CUCU</name>
<dbReference type="Gene3D" id="3.30.160.60">
    <property type="entry name" value="Classic Zinc Finger"/>
    <property type="match status" value="8"/>
</dbReference>
<keyword evidence="10" id="KW-1185">Reference proteome</keyword>
<reference evidence="9" key="1">
    <citation type="submission" date="2022-01" db="EMBL/GenBank/DDBJ databases">
        <authorList>
            <person name="King R."/>
        </authorList>
    </citation>
    <scope>NUCLEOTIDE SEQUENCE</scope>
</reference>
<feature type="domain" description="C2H2-type" evidence="8">
    <location>
        <begin position="248"/>
        <end position="268"/>
    </location>
</feature>
<proteinExistence type="predicted"/>
<dbReference type="InterPro" id="IPR012934">
    <property type="entry name" value="Znf_AD"/>
</dbReference>
<keyword evidence="5" id="KW-0862">Zinc</keyword>
<organism evidence="9 10">
    <name type="scientific">Psylliodes chrysocephalus</name>
    <dbReference type="NCBI Taxonomy" id="3402493"/>
    <lineage>
        <taxon>Eukaryota</taxon>
        <taxon>Metazoa</taxon>
        <taxon>Ecdysozoa</taxon>
        <taxon>Arthropoda</taxon>
        <taxon>Hexapoda</taxon>
        <taxon>Insecta</taxon>
        <taxon>Pterygota</taxon>
        <taxon>Neoptera</taxon>
        <taxon>Endopterygota</taxon>
        <taxon>Coleoptera</taxon>
        <taxon>Polyphaga</taxon>
        <taxon>Cucujiformia</taxon>
        <taxon>Chrysomeloidea</taxon>
        <taxon>Chrysomelidae</taxon>
        <taxon>Galerucinae</taxon>
        <taxon>Alticini</taxon>
        <taxon>Psylliodes</taxon>
    </lineage>
</organism>
<keyword evidence="3" id="KW-0677">Repeat</keyword>
<sequence>MSEICLICLKTNSELLNIGKDYNENDGILNKLMECIPELDWNHTFYLCTLCSQQVHEVHSFKQQCVASYKSYWLLKSTDTLLKEEKPTKLELDLIIDDTKDSDNLAHNNLASDDCVSDFKEEEEDSEKVTKSTKRQGIDSKKVPCKICGKIYASKYVLKRHTRVCLLKHDNGSNETNNTDSPDDLKVAPSCLECGMTFKNKYLQKRHLDNVHIKEKKFVCDICNRSFASMVYLNAHKRYHSGDRPHVCSFCGKGYITASDLYHHEKIHANKRNYRCEICPKAFNTSSDLYKHKICVHMDRSLWKYTCEICNRKFPLKINLDSHKKTHTGEKNFPCHLCDRKCINMSVLKRHLQTHSHLFFYKCDICDQGYKYQKSLDIHKAKAHGIGTIKIQQTVKKFICPLCSKAYSANNKLQKHLRAHMGEKPFKCPECQKGFTDKSYVKQHLKTAHNIPKEDI</sequence>
<feature type="domain" description="C2H2-type" evidence="8">
    <location>
        <begin position="400"/>
        <end position="420"/>
    </location>
</feature>
<dbReference type="GO" id="GO:0005634">
    <property type="term" value="C:nucleus"/>
    <property type="evidence" value="ECO:0007669"/>
    <property type="project" value="UniProtKB-SubCell"/>
</dbReference>
<evidence type="ECO:0000256" key="4">
    <source>
        <dbReference type="ARBA" id="ARBA00022771"/>
    </source>
</evidence>
<evidence type="ECO:0000256" key="1">
    <source>
        <dbReference type="ARBA" id="ARBA00004123"/>
    </source>
</evidence>
<evidence type="ECO:0000256" key="6">
    <source>
        <dbReference type="ARBA" id="ARBA00023125"/>
    </source>
</evidence>
<feature type="domain" description="C2H2-type" evidence="8">
    <location>
        <begin position="276"/>
        <end position="297"/>
    </location>
</feature>
<protein>
    <recommendedName>
        <fullName evidence="8">C2H2-type domain-containing protein</fullName>
    </recommendedName>
</protein>
<keyword evidence="6" id="KW-0238">DNA-binding</keyword>
<dbReference type="GO" id="GO:0000978">
    <property type="term" value="F:RNA polymerase II cis-regulatory region sequence-specific DNA binding"/>
    <property type="evidence" value="ECO:0007669"/>
    <property type="project" value="TreeGrafter"/>
</dbReference>
<keyword evidence="2" id="KW-0479">Metal-binding</keyword>